<evidence type="ECO:0000313" key="3">
    <source>
        <dbReference type="EMBL" id="PYI36393.1"/>
    </source>
</evidence>
<proteinExistence type="predicted"/>
<sequence length="466" mass="53447">MPSNSQNPRARDKPFPNALKDLELSAAAVLQHLQTIGKFDKMQTQIDDLTRQLSEANQALEEMQKDLRQQEAIKEAMTASFEKRAVQWKERETDLEAQINDLKHKAESTARHQLQDIEKKAEGYQQMNRNLEVQLRRQKTQTAQLELRLQESQAELQELQEDIQIIHNKSDCSKSFEVLETSLYNLVQRFFTEPVQYIDQDSGRFHHSLQSISVSYNDCRFVPRARMAQSQIVHRLITDIFKPICLGSPKGSMSMGDALRRCDKMRSRQKAILRSLLMIAFEPEEVRLQNETIQSVSSDLLLDLKRFLRPEDESSFRQELLDFVSSAAQVWNNIKKGSEWIMATSEVHSYPHGWRIVKEHLDHGTPANASGPSLVVFPQIIRDGTDPVLYHGSVWSSSSDIDAQQREHRSRRVSESRTRRNSVTLRSLVGAGESICQNSESERSPKALIKRPPSETKGKGKDRSTQ</sequence>
<feature type="region of interest" description="Disordered" evidence="2">
    <location>
        <begin position="400"/>
        <end position="466"/>
    </location>
</feature>
<name>A0A2V5IQL3_9EURO</name>
<dbReference type="EMBL" id="KZ825465">
    <property type="protein sequence ID" value="PYI36393.1"/>
    <property type="molecule type" value="Genomic_DNA"/>
</dbReference>
<accession>A0A2V5IQL3</accession>
<evidence type="ECO:0000313" key="4">
    <source>
        <dbReference type="Proteomes" id="UP000248817"/>
    </source>
</evidence>
<dbReference type="Proteomes" id="UP000248817">
    <property type="component" value="Unassembled WGS sequence"/>
</dbReference>
<keyword evidence="4" id="KW-1185">Reference proteome</keyword>
<gene>
    <name evidence="3" type="ORF">BP00DRAFT_361536</name>
</gene>
<evidence type="ECO:0000256" key="1">
    <source>
        <dbReference type="SAM" id="Coils"/>
    </source>
</evidence>
<feature type="non-terminal residue" evidence="3">
    <location>
        <position position="1"/>
    </location>
</feature>
<reference evidence="3 4" key="1">
    <citation type="submission" date="2018-02" db="EMBL/GenBank/DDBJ databases">
        <title>The genomes of Aspergillus section Nigri reveals drivers in fungal speciation.</title>
        <authorList>
            <consortium name="DOE Joint Genome Institute"/>
            <person name="Vesth T.C."/>
            <person name="Nybo J."/>
            <person name="Theobald S."/>
            <person name="Brandl J."/>
            <person name="Frisvad J.C."/>
            <person name="Nielsen K.F."/>
            <person name="Lyhne E.K."/>
            <person name="Kogle M.E."/>
            <person name="Kuo A."/>
            <person name="Riley R."/>
            <person name="Clum A."/>
            <person name="Nolan M."/>
            <person name="Lipzen A."/>
            <person name="Salamov A."/>
            <person name="Henrissat B."/>
            <person name="Wiebenga A."/>
            <person name="De vries R.P."/>
            <person name="Grigoriev I.V."/>
            <person name="Mortensen U.H."/>
            <person name="Andersen M.R."/>
            <person name="Baker S.E."/>
        </authorList>
    </citation>
    <scope>NUCLEOTIDE SEQUENCE [LARGE SCALE GENOMIC DNA]</scope>
    <source>
        <strain evidence="3 4">CBS 114.80</strain>
    </source>
</reference>
<feature type="coiled-coil region" evidence="1">
    <location>
        <begin position="39"/>
        <end position="169"/>
    </location>
</feature>
<feature type="compositionally biased region" description="Basic and acidic residues" evidence="2">
    <location>
        <begin position="452"/>
        <end position="466"/>
    </location>
</feature>
<organism evidence="3 4">
    <name type="scientific">Aspergillus indologenus CBS 114.80</name>
    <dbReference type="NCBI Taxonomy" id="1450541"/>
    <lineage>
        <taxon>Eukaryota</taxon>
        <taxon>Fungi</taxon>
        <taxon>Dikarya</taxon>
        <taxon>Ascomycota</taxon>
        <taxon>Pezizomycotina</taxon>
        <taxon>Eurotiomycetes</taxon>
        <taxon>Eurotiomycetidae</taxon>
        <taxon>Eurotiales</taxon>
        <taxon>Aspergillaceae</taxon>
        <taxon>Aspergillus</taxon>
        <taxon>Aspergillus subgen. Circumdati</taxon>
    </lineage>
</organism>
<protein>
    <submittedName>
        <fullName evidence="3">Uncharacterized protein</fullName>
    </submittedName>
</protein>
<keyword evidence="1" id="KW-0175">Coiled coil</keyword>
<evidence type="ECO:0000256" key="2">
    <source>
        <dbReference type="SAM" id="MobiDB-lite"/>
    </source>
</evidence>
<dbReference type="SUPFAM" id="SSF57997">
    <property type="entry name" value="Tropomyosin"/>
    <property type="match status" value="1"/>
</dbReference>
<feature type="compositionally biased region" description="Basic and acidic residues" evidence="2">
    <location>
        <begin position="403"/>
        <end position="418"/>
    </location>
</feature>
<dbReference type="AlphaFoldDB" id="A0A2V5IQL3"/>